<feature type="region of interest" description="Disordered" evidence="1">
    <location>
        <begin position="228"/>
        <end position="253"/>
    </location>
</feature>
<dbReference type="AlphaFoldDB" id="A0A314UH13"/>
<dbReference type="GO" id="GO:0005737">
    <property type="term" value="C:cytoplasm"/>
    <property type="evidence" value="ECO:0007669"/>
    <property type="project" value="TreeGrafter"/>
</dbReference>
<dbReference type="PANTHER" id="PTHR23172">
    <property type="entry name" value="AUXILIN/CYCLIN G-ASSOCIATED KINASE-RELATED"/>
    <property type="match status" value="1"/>
</dbReference>
<dbReference type="GO" id="GO:0030276">
    <property type="term" value="F:clathrin binding"/>
    <property type="evidence" value="ECO:0007669"/>
    <property type="project" value="TreeGrafter"/>
</dbReference>
<comment type="caution">
    <text evidence="2">The sequence shown here is derived from an EMBL/GenBank/DDBJ whole genome shotgun (WGS) entry which is preliminary data.</text>
</comment>
<dbReference type="Proteomes" id="UP000250321">
    <property type="component" value="Unassembled WGS sequence"/>
</dbReference>
<accession>A0A314UH13</accession>
<dbReference type="OrthoDB" id="1717591at2759"/>
<evidence type="ECO:0000256" key="1">
    <source>
        <dbReference type="SAM" id="MobiDB-lite"/>
    </source>
</evidence>
<reference evidence="2 3" key="1">
    <citation type="submission" date="2018-02" db="EMBL/GenBank/DDBJ databases">
        <title>Draft genome of wild Prunus yedoensis var. nudiflora.</title>
        <authorList>
            <person name="Baek S."/>
            <person name="Kim J.-H."/>
            <person name="Choi K."/>
            <person name="Kim G.-B."/>
            <person name="Cho A."/>
            <person name="Jang H."/>
            <person name="Shin C.-H."/>
            <person name="Yu H.-J."/>
            <person name="Mun J.-H."/>
        </authorList>
    </citation>
    <scope>NUCLEOTIDE SEQUENCE [LARGE SCALE GENOMIC DNA]</scope>
    <source>
        <strain evidence="3">cv. Jeju island</strain>
        <tissue evidence="2">Leaf</tissue>
    </source>
</reference>
<evidence type="ECO:0000313" key="3">
    <source>
        <dbReference type="Proteomes" id="UP000250321"/>
    </source>
</evidence>
<dbReference type="STRING" id="2094558.A0A314UH13"/>
<feature type="region of interest" description="Disordered" evidence="1">
    <location>
        <begin position="417"/>
        <end position="479"/>
    </location>
</feature>
<name>A0A314UH13_PRUYE</name>
<proteinExistence type="predicted"/>
<gene>
    <name evidence="2" type="ORF">Pyn_14000</name>
</gene>
<protein>
    <submittedName>
        <fullName evidence="2">Auxilin-like protein 1</fullName>
    </submittedName>
</protein>
<dbReference type="EMBL" id="PJQY01003588">
    <property type="protein sequence ID" value="PQM36072.1"/>
    <property type="molecule type" value="Genomic_DNA"/>
</dbReference>
<feature type="region of interest" description="Disordered" evidence="1">
    <location>
        <begin position="107"/>
        <end position="136"/>
    </location>
</feature>
<organism evidence="2 3">
    <name type="scientific">Prunus yedoensis var. nudiflora</name>
    <dbReference type="NCBI Taxonomy" id="2094558"/>
    <lineage>
        <taxon>Eukaryota</taxon>
        <taxon>Viridiplantae</taxon>
        <taxon>Streptophyta</taxon>
        <taxon>Embryophyta</taxon>
        <taxon>Tracheophyta</taxon>
        <taxon>Spermatophyta</taxon>
        <taxon>Magnoliopsida</taxon>
        <taxon>eudicotyledons</taxon>
        <taxon>Gunneridae</taxon>
        <taxon>Pentapetalae</taxon>
        <taxon>rosids</taxon>
        <taxon>fabids</taxon>
        <taxon>Rosales</taxon>
        <taxon>Rosaceae</taxon>
        <taxon>Amygdaloideae</taxon>
        <taxon>Amygdaleae</taxon>
        <taxon>Prunus</taxon>
    </lineage>
</organism>
<evidence type="ECO:0000313" key="2">
    <source>
        <dbReference type="EMBL" id="PQM36072.1"/>
    </source>
</evidence>
<sequence>MEYQSSSVALSQKLSNGHSIYEGVFSSPASKFKVSAFTSRVEDYTEIFGGSGASRGSSIPVLEVPELHERKASVDVRSSKLDYSNVFSGFGDSDFGVPYEELFVEPKKRGTRTPAERRATSEETNPSSCEGNGVLSHEASYPSFDGAKKLNMSYHKSNHRSKSFTGGTMLHAIPAYTCLVDEVTPVRVTEAYKPVSNKENGACPDNSLGERIMDGNHSMKATRDHLAGDASKQTSGGGAKVQNNYDQERSSSNDEVFNACEIGEGRTRPSNRPPISRLVSEDKVKFEKPMASTFGISKSDYFEAIEDVDKISGAKEAGGETQEKESKLSQSGQRQEEADVSETTEQFYEFDDAAERDVSEAAEQFYEFADTGEPDLSEVVEQFYEFSDSSETQAMTLEHEEANTAIKVMQFVDKDEQEKKKTTMEAFETPQLGGESSQAAEEEENREVEKIFDADGGQSKYEEHAVNLQQPKRLLTGRK</sequence>
<dbReference type="GO" id="GO:0072318">
    <property type="term" value="P:clathrin coat disassembly"/>
    <property type="evidence" value="ECO:0007669"/>
    <property type="project" value="TreeGrafter"/>
</dbReference>
<dbReference type="PANTHER" id="PTHR23172:SF87">
    <property type="entry name" value="CHAPERONE DNAJ-DOMAIN SUPERFAMILY PROTEIN"/>
    <property type="match status" value="1"/>
</dbReference>
<dbReference type="GO" id="GO:0031982">
    <property type="term" value="C:vesicle"/>
    <property type="evidence" value="ECO:0007669"/>
    <property type="project" value="TreeGrafter"/>
</dbReference>
<keyword evidence="3" id="KW-1185">Reference proteome</keyword>
<feature type="compositionally biased region" description="Basic and acidic residues" evidence="1">
    <location>
        <begin position="313"/>
        <end position="327"/>
    </location>
</feature>
<feature type="region of interest" description="Disordered" evidence="1">
    <location>
        <begin position="313"/>
        <end position="356"/>
    </location>
</feature>
<feature type="compositionally biased region" description="Basic and acidic residues" evidence="1">
    <location>
        <begin position="107"/>
        <end position="121"/>
    </location>
</feature>
<feature type="compositionally biased region" description="Acidic residues" evidence="1">
    <location>
        <begin position="338"/>
        <end position="352"/>
    </location>
</feature>
<dbReference type="GO" id="GO:0072583">
    <property type="term" value="P:clathrin-dependent endocytosis"/>
    <property type="evidence" value="ECO:0007669"/>
    <property type="project" value="TreeGrafter"/>
</dbReference>